<comment type="caution">
    <text evidence="9">The sequence shown here is derived from an EMBL/GenBank/DDBJ whole genome shotgun (WGS) entry which is preliminary data.</text>
</comment>
<feature type="compositionally biased region" description="Pro residues" evidence="6">
    <location>
        <begin position="455"/>
        <end position="467"/>
    </location>
</feature>
<evidence type="ECO:0000256" key="6">
    <source>
        <dbReference type="SAM" id="MobiDB-lite"/>
    </source>
</evidence>
<dbReference type="SMART" id="SM00387">
    <property type="entry name" value="HATPase_c"/>
    <property type="match status" value="1"/>
</dbReference>
<dbReference type="InterPro" id="IPR003594">
    <property type="entry name" value="HATPase_dom"/>
</dbReference>
<comment type="catalytic activity">
    <reaction evidence="1">
        <text>ATP + protein L-histidine = ADP + protein N-phospho-L-histidine.</text>
        <dbReference type="EC" id="2.7.13.3"/>
    </reaction>
</comment>
<keyword evidence="10" id="KW-1185">Reference proteome</keyword>
<feature type="domain" description="Histidine kinase/HSP90-like ATPase" evidence="8">
    <location>
        <begin position="247"/>
        <end position="360"/>
    </location>
</feature>
<dbReference type="GO" id="GO:0004673">
    <property type="term" value="F:protein histidine kinase activity"/>
    <property type="evidence" value="ECO:0007669"/>
    <property type="project" value="UniProtKB-EC"/>
</dbReference>
<dbReference type="SUPFAM" id="SSF55874">
    <property type="entry name" value="ATPase domain of HSP90 chaperone/DNA topoisomerase II/histidine kinase"/>
    <property type="match status" value="1"/>
</dbReference>
<feature type="signal peptide" evidence="7">
    <location>
        <begin position="1"/>
        <end position="20"/>
    </location>
</feature>
<dbReference type="eggNOG" id="COG2205">
    <property type="taxonomic scope" value="Bacteria"/>
</dbReference>
<dbReference type="EC" id="2.7.13.3" evidence="2"/>
<evidence type="ECO:0000256" key="4">
    <source>
        <dbReference type="ARBA" id="ARBA00022679"/>
    </source>
</evidence>
<feature type="region of interest" description="Disordered" evidence="6">
    <location>
        <begin position="89"/>
        <end position="108"/>
    </location>
</feature>
<dbReference type="AlphaFoldDB" id="A0A0T6LNE1"/>
<feature type="region of interest" description="Disordered" evidence="6">
    <location>
        <begin position="371"/>
        <end position="501"/>
    </location>
</feature>
<name>A0A0T6LNE1_WENVI</name>
<evidence type="ECO:0000313" key="9">
    <source>
        <dbReference type="EMBL" id="KRV47616.1"/>
    </source>
</evidence>
<dbReference type="Gene3D" id="3.30.565.10">
    <property type="entry name" value="Histidine kinase-like ATPase, C-terminal domain"/>
    <property type="match status" value="1"/>
</dbReference>
<evidence type="ECO:0000259" key="8">
    <source>
        <dbReference type="SMART" id="SM00387"/>
    </source>
</evidence>
<sequence>MPTFLSAAVVGSAWATHALAGVPAVWAVAGAGVGSAVTVMVGVRHTAAVAKGLLRERVDLNERISGWLRHYDALIEQIDKDVTLAAEQVGRGEAPTTEPGEPSERTGDPFGDLAAALETIRHQTLAAIADVASEAASHRAHRDQMEVYLNVARRLHALVRRALQKLSDLEREVEDPDLLLDLFTLDHQVTLIRRAAESLAVLGGEQARQVRDPLMLSTVLRQAVAEIEQYRRVRVVTPTTELRLPGHAGPDVIHLLAELIENAAEFSPPETQVIVRVQEVPAGLVVEVEDRGLSMPDGKLSRMNQLLAAPESVDVREQLAAGQIGLLVAARLAIQHGIGIELRRNLLGGTQAIVVLPHALLLTPEEAQATAVASPASPAPPAPPASTAPPADPKPAPTPCPPADPVQPSASSGPGAANRGGTQAQPLPQTPRAENAAEKTDRPKLPQRTRRQPLPADPSPSAPPPADVEPSAGLWAAFTGGQQEARTREPVAGALDDNATD</sequence>
<gene>
    <name evidence="9" type="ORF">AQ490_06910</name>
</gene>
<dbReference type="InterPro" id="IPR050428">
    <property type="entry name" value="TCS_sensor_his_kinase"/>
</dbReference>
<dbReference type="EMBL" id="LLZU01000036">
    <property type="protein sequence ID" value="KRV47616.1"/>
    <property type="molecule type" value="Genomic_DNA"/>
</dbReference>
<accession>A0A0T6LNE1</accession>
<keyword evidence="3" id="KW-0597">Phosphoprotein</keyword>
<dbReference type="STRING" id="76728.AQ490_06910"/>
<evidence type="ECO:0000256" key="2">
    <source>
        <dbReference type="ARBA" id="ARBA00012438"/>
    </source>
</evidence>
<keyword evidence="5" id="KW-0418">Kinase</keyword>
<protein>
    <recommendedName>
        <fullName evidence="2">histidine kinase</fullName>
        <ecNumber evidence="2">2.7.13.3</ecNumber>
    </recommendedName>
</protein>
<evidence type="ECO:0000256" key="3">
    <source>
        <dbReference type="ARBA" id="ARBA00022553"/>
    </source>
</evidence>
<evidence type="ECO:0000256" key="5">
    <source>
        <dbReference type="ARBA" id="ARBA00022777"/>
    </source>
</evidence>
<feature type="compositionally biased region" description="Basic and acidic residues" evidence="6">
    <location>
        <begin position="435"/>
        <end position="444"/>
    </location>
</feature>
<dbReference type="PANTHER" id="PTHR45436:SF5">
    <property type="entry name" value="SENSOR HISTIDINE KINASE TRCS"/>
    <property type="match status" value="1"/>
</dbReference>
<evidence type="ECO:0000313" key="10">
    <source>
        <dbReference type="Proteomes" id="UP000050867"/>
    </source>
</evidence>
<reference evidence="9 10" key="1">
    <citation type="submission" date="2015-10" db="EMBL/GenBank/DDBJ databases">
        <title>Draft genome sequence of pyrrolomycin-producing Streptomyces vitaminophilus.</title>
        <authorList>
            <person name="Graham D.E."/>
            <person name="Mahan K.M."/>
            <person name="Klingeman D.M."/>
            <person name="Hettich R.L."/>
            <person name="Parry R.J."/>
        </authorList>
    </citation>
    <scope>NUCLEOTIDE SEQUENCE [LARGE SCALE GENOMIC DNA]</scope>
    <source>
        <strain evidence="9 10">ATCC 31673</strain>
    </source>
</reference>
<evidence type="ECO:0000256" key="1">
    <source>
        <dbReference type="ARBA" id="ARBA00000085"/>
    </source>
</evidence>
<dbReference type="Proteomes" id="UP000050867">
    <property type="component" value="Unassembled WGS sequence"/>
</dbReference>
<dbReference type="InterPro" id="IPR036890">
    <property type="entry name" value="HATPase_C_sf"/>
</dbReference>
<organism evidence="9 10">
    <name type="scientific">Wenjunlia vitaminophila</name>
    <name type="common">Streptomyces vitaminophilus</name>
    <dbReference type="NCBI Taxonomy" id="76728"/>
    <lineage>
        <taxon>Bacteria</taxon>
        <taxon>Bacillati</taxon>
        <taxon>Actinomycetota</taxon>
        <taxon>Actinomycetes</taxon>
        <taxon>Kitasatosporales</taxon>
        <taxon>Streptomycetaceae</taxon>
        <taxon>Wenjunlia</taxon>
    </lineage>
</organism>
<dbReference type="GO" id="GO:0005886">
    <property type="term" value="C:plasma membrane"/>
    <property type="evidence" value="ECO:0007669"/>
    <property type="project" value="TreeGrafter"/>
</dbReference>
<evidence type="ECO:0000256" key="7">
    <source>
        <dbReference type="SAM" id="SignalP"/>
    </source>
</evidence>
<dbReference type="Pfam" id="PF02518">
    <property type="entry name" value="HATPase_c"/>
    <property type="match status" value="1"/>
</dbReference>
<feature type="chain" id="PRO_5039031801" description="histidine kinase" evidence="7">
    <location>
        <begin position="21"/>
        <end position="501"/>
    </location>
</feature>
<keyword evidence="4" id="KW-0808">Transferase</keyword>
<feature type="compositionally biased region" description="Pro residues" evidence="6">
    <location>
        <begin position="377"/>
        <end position="405"/>
    </location>
</feature>
<keyword evidence="7" id="KW-0732">Signal</keyword>
<dbReference type="PANTHER" id="PTHR45436">
    <property type="entry name" value="SENSOR HISTIDINE KINASE YKOH"/>
    <property type="match status" value="1"/>
</dbReference>
<proteinExistence type="predicted"/>
<dbReference type="GO" id="GO:0000160">
    <property type="term" value="P:phosphorelay signal transduction system"/>
    <property type="evidence" value="ECO:0007669"/>
    <property type="project" value="TreeGrafter"/>
</dbReference>